<accession>A0A1G6X7W1</accession>
<reference evidence="5" key="1">
    <citation type="submission" date="2016-10" db="EMBL/GenBank/DDBJ databases">
        <authorList>
            <person name="Varghese N."/>
            <person name="Submissions S."/>
        </authorList>
    </citation>
    <scope>NUCLEOTIDE SEQUENCE [LARGE SCALE GENOMIC DNA]</scope>
    <source>
        <strain evidence="5">DSM 25329</strain>
    </source>
</reference>
<dbReference type="OrthoDB" id="9816001at2"/>
<dbReference type="Proteomes" id="UP000198748">
    <property type="component" value="Unassembled WGS sequence"/>
</dbReference>
<dbReference type="GO" id="GO:0005975">
    <property type="term" value="P:carbohydrate metabolic process"/>
    <property type="evidence" value="ECO:0007669"/>
    <property type="project" value="TreeGrafter"/>
</dbReference>
<keyword evidence="1" id="KW-0378">Hydrolase</keyword>
<dbReference type="Gene3D" id="2.60.40.10">
    <property type="entry name" value="Immunoglobulins"/>
    <property type="match status" value="1"/>
</dbReference>
<name>A0A1G6X7W1_9BACT</name>
<dbReference type="GO" id="GO:0001681">
    <property type="term" value="F:sialate O-acetylesterase activity"/>
    <property type="evidence" value="ECO:0007669"/>
    <property type="project" value="InterPro"/>
</dbReference>
<dbReference type="AlphaFoldDB" id="A0A1G6X7W1"/>
<feature type="signal peptide" evidence="2">
    <location>
        <begin position="1"/>
        <end position="18"/>
    </location>
</feature>
<dbReference type="InterPro" id="IPR039329">
    <property type="entry name" value="SIAE"/>
</dbReference>
<keyword evidence="5" id="KW-1185">Reference proteome</keyword>
<feature type="domain" description="Sialate O-acetylesterase" evidence="3">
    <location>
        <begin position="395"/>
        <end position="528"/>
    </location>
</feature>
<keyword evidence="2" id="KW-0732">Signal</keyword>
<dbReference type="Gene3D" id="2.60.120.260">
    <property type="entry name" value="Galactose-binding domain-like"/>
    <property type="match status" value="1"/>
</dbReference>
<dbReference type="STRING" id="659014.SAMN04487996_10269"/>
<sequence>MKRVLILLLLACATSSFAQVKFARLFSDHVVLQRQKPIPVWGWAKPGEKVKVTLAGQAMEAKADPAGKWRVNFKPLEAGGPHSLQASAKSGNAAVNDVLIGEVWLCSGQSNMEWPVSAAKNYEDERKNADFPQIRHFRVDHVVTLQPEQDLAAGEWKVANSENVGGFTAVGFFFAREIYQKLNVPIGILHSSWGGSQIEGWISKEAMLSNDELRSYAQNLPKTWEEADAIMDKKLKKHLFKSATYDPTWEDEKKYISPDVDFTSWQKTADGVGQWDWKGLMGFRGKGYMAKEVGIASDWVAKQTTLSLAENDGLVEVYVNGKPVYEGAVKGSRKIQLPANTWKEGKNILTIKTSSMASAAWFGPGFTGSANEMFVEDGSRKISLAKDWYLMPAFAEKHEYAHLMNNVGTTIYNAMIVPLLPFAIRGSLWYQGESNAGRAYQYRQSFPLMINDWRKLWNDEFSFYWVQLSSYGIDHDSNKGSNWAELREAQNMTLSLPKTGMAVTTDVGDPNNIHPTNKQDVAHRLATNALKNDYGQNIPYASPLYDQMQVDGSKAVISFKNAENGLMIKDRHGYLKGFEVAGDDKVFHYAKAEIQGNKVVVSSPKVSKPAAVRYAWADAPEDANLYSVDGFPASPFRTDSWPGITVNARFE</sequence>
<dbReference type="Pfam" id="PF03629">
    <property type="entry name" value="SASA"/>
    <property type="match status" value="2"/>
</dbReference>
<feature type="domain" description="Sialate O-acetylesterase" evidence="3">
    <location>
        <begin position="102"/>
        <end position="214"/>
    </location>
</feature>
<evidence type="ECO:0000259" key="3">
    <source>
        <dbReference type="Pfam" id="PF03629"/>
    </source>
</evidence>
<dbReference type="Gene3D" id="3.40.50.1110">
    <property type="entry name" value="SGNH hydrolase"/>
    <property type="match status" value="1"/>
</dbReference>
<dbReference type="SUPFAM" id="SSF52266">
    <property type="entry name" value="SGNH hydrolase"/>
    <property type="match status" value="1"/>
</dbReference>
<dbReference type="RefSeq" id="WP_090146441.1">
    <property type="nucleotide sequence ID" value="NZ_FNAN01000002.1"/>
</dbReference>
<dbReference type="InterPro" id="IPR013783">
    <property type="entry name" value="Ig-like_fold"/>
</dbReference>
<dbReference type="InterPro" id="IPR005181">
    <property type="entry name" value="SASA"/>
</dbReference>
<feature type="chain" id="PRO_5011654868" evidence="2">
    <location>
        <begin position="19"/>
        <end position="651"/>
    </location>
</feature>
<gene>
    <name evidence="4" type="ORF">SAMN04487996_10269</name>
</gene>
<evidence type="ECO:0000313" key="4">
    <source>
        <dbReference type="EMBL" id="SDD73425.1"/>
    </source>
</evidence>
<evidence type="ECO:0000256" key="1">
    <source>
        <dbReference type="ARBA" id="ARBA00022801"/>
    </source>
</evidence>
<dbReference type="EMBL" id="FNAN01000002">
    <property type="protein sequence ID" value="SDD73425.1"/>
    <property type="molecule type" value="Genomic_DNA"/>
</dbReference>
<dbReference type="PANTHER" id="PTHR22901:SF0">
    <property type="entry name" value="SIALATE O-ACETYLESTERASE"/>
    <property type="match status" value="1"/>
</dbReference>
<evidence type="ECO:0000256" key="2">
    <source>
        <dbReference type="SAM" id="SignalP"/>
    </source>
</evidence>
<dbReference type="PANTHER" id="PTHR22901">
    <property type="entry name" value="SIALATE O-ACETYLESTERASE"/>
    <property type="match status" value="1"/>
</dbReference>
<dbReference type="InterPro" id="IPR036514">
    <property type="entry name" value="SGNH_hydro_sf"/>
</dbReference>
<organism evidence="4 5">
    <name type="scientific">Dyadobacter soli</name>
    <dbReference type="NCBI Taxonomy" id="659014"/>
    <lineage>
        <taxon>Bacteria</taxon>
        <taxon>Pseudomonadati</taxon>
        <taxon>Bacteroidota</taxon>
        <taxon>Cytophagia</taxon>
        <taxon>Cytophagales</taxon>
        <taxon>Spirosomataceae</taxon>
        <taxon>Dyadobacter</taxon>
    </lineage>
</organism>
<proteinExistence type="predicted"/>
<evidence type="ECO:0000313" key="5">
    <source>
        <dbReference type="Proteomes" id="UP000198748"/>
    </source>
</evidence>
<protein>
    <submittedName>
        <fullName evidence="4">Sialate O-acetylesterase</fullName>
    </submittedName>
</protein>